<reference evidence="4" key="1">
    <citation type="journal article" date="2014" name="Science">
        <title>The coffee genome provides insight into the convergent evolution of caffeine biosynthesis.</title>
        <authorList>
            <person name="Denoeud F."/>
            <person name="Carretero-Paulet L."/>
            <person name="Dereeper A."/>
            <person name="Droc G."/>
            <person name="Guyot R."/>
            <person name="Pietrella M."/>
            <person name="Zheng C."/>
            <person name="Alberti A."/>
            <person name="Anthony F."/>
            <person name="Aprea G."/>
            <person name="Aury J.M."/>
            <person name="Bento P."/>
            <person name="Bernard M."/>
            <person name="Bocs S."/>
            <person name="Campa C."/>
            <person name="Cenci A."/>
            <person name="Combes M.C."/>
            <person name="Crouzillat D."/>
            <person name="Da Silva C."/>
            <person name="Daddiego L."/>
            <person name="De Bellis F."/>
            <person name="Dussert S."/>
            <person name="Garsmeur O."/>
            <person name="Gayraud T."/>
            <person name="Guignon V."/>
            <person name="Jahn K."/>
            <person name="Jamilloux V."/>
            <person name="Joet T."/>
            <person name="Labadie K."/>
            <person name="Lan T."/>
            <person name="Leclercq J."/>
            <person name="Lepelley M."/>
            <person name="Leroy T."/>
            <person name="Li L.T."/>
            <person name="Librado P."/>
            <person name="Lopez L."/>
            <person name="Munoz A."/>
            <person name="Noel B."/>
            <person name="Pallavicini A."/>
            <person name="Perrotta G."/>
            <person name="Poncet V."/>
            <person name="Pot D."/>
            <person name="Priyono X."/>
            <person name="Rigoreau M."/>
            <person name="Rouard M."/>
            <person name="Rozas J."/>
            <person name="Tranchant-Dubreuil C."/>
            <person name="VanBuren R."/>
            <person name="Zhang Q."/>
            <person name="Andrade A.C."/>
            <person name="Argout X."/>
            <person name="Bertrand B."/>
            <person name="de Kochko A."/>
            <person name="Graziosi G."/>
            <person name="Henry R.J."/>
            <person name="Jayarama X."/>
            <person name="Ming R."/>
            <person name="Nagai C."/>
            <person name="Rounsley S."/>
            <person name="Sankoff D."/>
            <person name="Giuliano G."/>
            <person name="Albert V.A."/>
            <person name="Wincker P."/>
            <person name="Lashermes P."/>
        </authorList>
    </citation>
    <scope>NUCLEOTIDE SEQUENCE [LARGE SCALE GENOMIC DNA]</scope>
    <source>
        <strain evidence="4">cv. DH200-94</strain>
    </source>
</reference>
<dbReference type="Gramene" id="CDP15045">
    <property type="protein sequence ID" value="CDP15045"/>
    <property type="gene ID" value="GSCOC_T00042586001"/>
</dbReference>
<dbReference type="OrthoDB" id="2014869at2759"/>
<dbReference type="EMBL" id="HG739178">
    <property type="protein sequence ID" value="CDP15045.1"/>
    <property type="molecule type" value="Genomic_DNA"/>
</dbReference>
<dbReference type="Proteomes" id="UP000295252">
    <property type="component" value="Chromosome VI"/>
</dbReference>
<name>A0A068V2L7_COFCA</name>
<proteinExistence type="inferred from homology"/>
<dbReference type="AlphaFoldDB" id="A0A068V2L7"/>
<gene>
    <name evidence="3" type="ORF">GSCOC_T00042586001</name>
</gene>
<evidence type="ECO:0008006" key="5">
    <source>
        <dbReference type="Google" id="ProtNLM"/>
    </source>
</evidence>
<dbReference type="GO" id="GO:0006508">
    <property type="term" value="P:proteolysis"/>
    <property type="evidence" value="ECO:0007669"/>
    <property type="project" value="InterPro"/>
</dbReference>
<dbReference type="PhylomeDB" id="A0A068V2L7"/>
<comment type="similarity">
    <text evidence="1">Belongs to the peptidase S8 family.</text>
</comment>
<keyword evidence="2" id="KW-0732">Signal</keyword>
<evidence type="ECO:0000313" key="4">
    <source>
        <dbReference type="Proteomes" id="UP000295252"/>
    </source>
</evidence>
<dbReference type="STRING" id="49390.A0A068V2L7"/>
<dbReference type="PANTHER" id="PTHR10795">
    <property type="entry name" value="PROPROTEIN CONVERTASE SUBTILISIN/KEXIN"/>
    <property type="match status" value="1"/>
</dbReference>
<evidence type="ECO:0000256" key="1">
    <source>
        <dbReference type="ARBA" id="ARBA00011073"/>
    </source>
</evidence>
<organism evidence="3 4">
    <name type="scientific">Coffea canephora</name>
    <name type="common">Robusta coffee</name>
    <dbReference type="NCBI Taxonomy" id="49390"/>
    <lineage>
        <taxon>Eukaryota</taxon>
        <taxon>Viridiplantae</taxon>
        <taxon>Streptophyta</taxon>
        <taxon>Embryophyta</taxon>
        <taxon>Tracheophyta</taxon>
        <taxon>Spermatophyta</taxon>
        <taxon>Magnoliopsida</taxon>
        <taxon>eudicotyledons</taxon>
        <taxon>Gunneridae</taxon>
        <taxon>Pentapetalae</taxon>
        <taxon>asterids</taxon>
        <taxon>lamiids</taxon>
        <taxon>Gentianales</taxon>
        <taxon>Rubiaceae</taxon>
        <taxon>Ixoroideae</taxon>
        <taxon>Gardenieae complex</taxon>
        <taxon>Bertiereae - Coffeeae clade</taxon>
        <taxon>Coffeeae</taxon>
        <taxon>Coffea</taxon>
    </lineage>
</organism>
<dbReference type="SUPFAM" id="SSF52743">
    <property type="entry name" value="Subtilisin-like"/>
    <property type="match status" value="1"/>
</dbReference>
<accession>A0A068V2L7</accession>
<dbReference type="InterPro" id="IPR045051">
    <property type="entry name" value="SBT"/>
</dbReference>
<dbReference type="GO" id="GO:0004252">
    <property type="term" value="F:serine-type endopeptidase activity"/>
    <property type="evidence" value="ECO:0007669"/>
    <property type="project" value="InterPro"/>
</dbReference>
<keyword evidence="4" id="KW-1185">Reference proteome</keyword>
<dbReference type="Gene3D" id="3.40.50.200">
    <property type="entry name" value="Peptidase S8/S53 domain"/>
    <property type="match status" value="1"/>
</dbReference>
<evidence type="ECO:0000256" key="2">
    <source>
        <dbReference type="ARBA" id="ARBA00022729"/>
    </source>
</evidence>
<dbReference type="OMA" id="CESSENF"/>
<evidence type="ECO:0000313" key="3">
    <source>
        <dbReference type="EMBL" id="CDP15045.1"/>
    </source>
</evidence>
<dbReference type="InParanoid" id="A0A068V2L7"/>
<sequence length="121" mass="13569">MGDHPKESLCVTSLHKSILQKALLFFNGFVAKLTKEEKKRLTSVVSMFPNGKKQLHTTRSWDFVGIPQDASRKTLESDIIIGMLDSGIWPESESFNDSGYGLPPSRWKGTCESSENFTCNK</sequence>
<dbReference type="InterPro" id="IPR036852">
    <property type="entry name" value="Peptidase_S8/S53_dom_sf"/>
</dbReference>
<protein>
    <recommendedName>
        <fullName evidence="5">Inhibitor I9 domain-containing protein</fullName>
    </recommendedName>
</protein>